<comment type="similarity">
    <text evidence="12">Belongs to the radical SAM superfamily. MoaA family.</text>
</comment>
<dbReference type="InterPro" id="IPR010505">
    <property type="entry name" value="MoaA_twitch"/>
</dbReference>
<dbReference type="PROSITE" id="PS01305">
    <property type="entry name" value="MOAA_NIFB_PQQE"/>
    <property type="match status" value="1"/>
</dbReference>
<evidence type="ECO:0000313" key="15">
    <source>
        <dbReference type="Proteomes" id="UP000033115"/>
    </source>
</evidence>
<dbReference type="EMBL" id="CP009933">
    <property type="protein sequence ID" value="AKA70713.1"/>
    <property type="molecule type" value="Genomic_DNA"/>
</dbReference>
<evidence type="ECO:0000256" key="9">
    <source>
        <dbReference type="ARBA" id="ARBA00023150"/>
    </source>
</evidence>
<feature type="binding site" evidence="12">
    <location>
        <position position="118"/>
    </location>
    <ligand>
        <name>S-adenosyl-L-methionine</name>
        <dbReference type="ChEBI" id="CHEBI:59789"/>
    </ligand>
</feature>
<keyword evidence="6 12" id="KW-0408">Iron</keyword>
<dbReference type="InterPro" id="IPR050105">
    <property type="entry name" value="MoCo_biosynth_MoaA/MoaC"/>
</dbReference>
<dbReference type="GO" id="GO:0046872">
    <property type="term" value="F:metal ion binding"/>
    <property type="evidence" value="ECO:0007669"/>
    <property type="project" value="UniProtKB-KW"/>
</dbReference>
<evidence type="ECO:0000256" key="4">
    <source>
        <dbReference type="ARBA" id="ARBA00022723"/>
    </source>
</evidence>
<feature type="binding site" evidence="12">
    <location>
        <position position="248"/>
    </location>
    <ligand>
        <name>[4Fe-4S] cluster</name>
        <dbReference type="ChEBI" id="CHEBI:49883"/>
        <label>2</label>
        <note>4Fe-4S-substrate</note>
    </ligand>
</feature>
<keyword evidence="15" id="KW-1185">Reference proteome</keyword>
<dbReference type="InterPro" id="IPR006638">
    <property type="entry name" value="Elp3/MiaA/NifB-like_rSAM"/>
</dbReference>
<gene>
    <name evidence="12" type="primary">moaA</name>
    <name evidence="14" type="ORF">CSCA_3588</name>
</gene>
<protein>
    <recommendedName>
        <fullName evidence="1 12">GTP 3',8-cyclase</fullName>
        <ecNumber evidence="1 12">4.1.99.22</ecNumber>
    </recommendedName>
    <alternativeName>
        <fullName evidence="12">Molybdenum cofactor biosynthesis protein A</fullName>
    </alternativeName>
</protein>
<feature type="binding site" evidence="12">
    <location>
        <begin position="253"/>
        <end position="255"/>
    </location>
    <ligand>
        <name>GTP</name>
        <dbReference type="ChEBI" id="CHEBI:37565"/>
    </ligand>
</feature>
<dbReference type="NCBIfam" id="NF001199">
    <property type="entry name" value="PRK00164.2-1"/>
    <property type="match status" value="1"/>
</dbReference>
<dbReference type="SFLD" id="SFLDG01383">
    <property type="entry name" value="cyclic_pyranopterin_phosphate"/>
    <property type="match status" value="1"/>
</dbReference>
<evidence type="ECO:0000256" key="3">
    <source>
        <dbReference type="ARBA" id="ARBA00022691"/>
    </source>
</evidence>
<sequence length="318" mass="36044">MIDSYGRNIDYLRISLTDRCNLRCIYCMPEQGVLKKCHEDVIRFEEVLKIIRAAVPLGIKKIRYTGGEPLILKNISSLISETSKIQQIKDIAITTNGILLYDLADELKEAGLKRVNISLDTLKEDKFSHITRGGDLNKVLKAIEKCISLGIKVKVNTVLIKGINDDEIKSFIDLTREIPVEIRFIELMPIGEGEKLYKDGFMSSEEVLNKFPELIPLESDKRSTASMYKLVDSKGKIGFISPLSCKFCSNCNRIRLTSMGTIKPCLHSAKEINIREYLDNEVLLTSVLKDIIYNKPSQHHLECDNKSHSLKMMYQIGG</sequence>
<dbReference type="EC" id="4.1.99.22" evidence="1 12"/>
<dbReference type="InterPro" id="IPR007197">
    <property type="entry name" value="rSAM"/>
</dbReference>
<dbReference type="UniPathway" id="UPA00344"/>
<feature type="binding site" evidence="12">
    <location>
        <position position="154"/>
    </location>
    <ligand>
        <name>GTP</name>
        <dbReference type="ChEBI" id="CHEBI:37565"/>
    </ligand>
</feature>
<keyword evidence="4 12" id="KW-0479">Metal-binding</keyword>
<keyword evidence="10 12" id="KW-0456">Lyase</keyword>
<dbReference type="CDD" id="cd01335">
    <property type="entry name" value="Radical_SAM"/>
    <property type="match status" value="1"/>
</dbReference>
<comment type="catalytic activity">
    <reaction evidence="11 12">
        <text>GTP + AH2 + S-adenosyl-L-methionine = (8S)-3',8-cyclo-7,8-dihydroguanosine 5'-triphosphate + 5'-deoxyadenosine + L-methionine + A + H(+)</text>
        <dbReference type="Rhea" id="RHEA:49576"/>
        <dbReference type="ChEBI" id="CHEBI:13193"/>
        <dbReference type="ChEBI" id="CHEBI:15378"/>
        <dbReference type="ChEBI" id="CHEBI:17319"/>
        <dbReference type="ChEBI" id="CHEBI:17499"/>
        <dbReference type="ChEBI" id="CHEBI:37565"/>
        <dbReference type="ChEBI" id="CHEBI:57844"/>
        <dbReference type="ChEBI" id="CHEBI:59789"/>
        <dbReference type="ChEBI" id="CHEBI:131766"/>
        <dbReference type="EC" id="4.1.99.22"/>
    </reaction>
</comment>
<feature type="binding site" evidence="12">
    <location>
        <position position="63"/>
    </location>
    <ligand>
        <name>GTP</name>
        <dbReference type="ChEBI" id="CHEBI:37565"/>
    </ligand>
</feature>
<evidence type="ECO:0000256" key="10">
    <source>
        <dbReference type="ARBA" id="ARBA00023239"/>
    </source>
</evidence>
<evidence type="ECO:0000259" key="13">
    <source>
        <dbReference type="PROSITE" id="PS51918"/>
    </source>
</evidence>
<dbReference type="CDD" id="cd21117">
    <property type="entry name" value="Twitch_MoaA"/>
    <property type="match status" value="1"/>
</dbReference>
<dbReference type="GO" id="GO:0061798">
    <property type="term" value="F:GTP 3',8'-cyclase activity"/>
    <property type="evidence" value="ECO:0007669"/>
    <property type="project" value="UniProtKB-UniRule"/>
</dbReference>
<dbReference type="SMART" id="SM00729">
    <property type="entry name" value="Elp3"/>
    <property type="match status" value="1"/>
</dbReference>
<keyword evidence="9 12" id="KW-0501">Molybdenum cofactor biosynthesis</keyword>
<dbReference type="HOGENOM" id="CLU_009273_0_1_9"/>
<dbReference type="GO" id="GO:1904047">
    <property type="term" value="F:S-adenosyl-L-methionine binding"/>
    <property type="evidence" value="ECO:0007669"/>
    <property type="project" value="UniProtKB-UniRule"/>
</dbReference>
<keyword evidence="8 12" id="KW-0342">GTP-binding</keyword>
<evidence type="ECO:0000256" key="8">
    <source>
        <dbReference type="ARBA" id="ARBA00023134"/>
    </source>
</evidence>
<dbReference type="GO" id="GO:0005525">
    <property type="term" value="F:GTP binding"/>
    <property type="evidence" value="ECO:0007669"/>
    <property type="project" value="UniProtKB-UniRule"/>
</dbReference>
<keyword evidence="2 12" id="KW-0004">4Fe-4S</keyword>
<evidence type="ECO:0000256" key="1">
    <source>
        <dbReference type="ARBA" id="ARBA00012167"/>
    </source>
</evidence>
<dbReference type="AlphaFoldDB" id="A0A0E3M7S7"/>
<evidence type="ECO:0000256" key="11">
    <source>
        <dbReference type="ARBA" id="ARBA00048697"/>
    </source>
</evidence>
<dbReference type="InterPro" id="IPR058240">
    <property type="entry name" value="rSAM_sf"/>
</dbReference>
<accession>A0A0E3M7S7</accession>
<keyword evidence="5 12" id="KW-0547">Nucleotide-binding</keyword>
<feature type="binding site" evidence="12">
    <location>
        <position position="265"/>
    </location>
    <ligand>
        <name>[4Fe-4S] cluster</name>
        <dbReference type="ChEBI" id="CHEBI:49883"/>
        <label>2</label>
        <note>4Fe-4S-substrate</note>
    </ligand>
</feature>
<dbReference type="PROSITE" id="PS51918">
    <property type="entry name" value="RADICAL_SAM"/>
    <property type="match status" value="1"/>
</dbReference>
<dbReference type="KEGG" id="csq:CSCA_3588"/>
<evidence type="ECO:0000256" key="6">
    <source>
        <dbReference type="ARBA" id="ARBA00023004"/>
    </source>
</evidence>
<evidence type="ECO:0000256" key="2">
    <source>
        <dbReference type="ARBA" id="ARBA00022485"/>
    </source>
</evidence>
<keyword evidence="3 12" id="KW-0949">S-adenosyl-L-methionine</keyword>
<feature type="binding site" evidence="12">
    <location>
        <position position="251"/>
    </location>
    <ligand>
        <name>[4Fe-4S] cluster</name>
        <dbReference type="ChEBI" id="CHEBI:49883"/>
        <label>2</label>
        <note>4Fe-4S-substrate</note>
    </ligand>
</feature>
<feature type="domain" description="Radical SAM core" evidence="13">
    <location>
        <begin position="4"/>
        <end position="234"/>
    </location>
</feature>
<feature type="binding site" evidence="12">
    <location>
        <position position="94"/>
    </location>
    <ligand>
        <name>GTP</name>
        <dbReference type="ChEBI" id="CHEBI:37565"/>
    </ligand>
</feature>
<dbReference type="RefSeq" id="WP_029160827.1">
    <property type="nucleotide sequence ID" value="NZ_CP009933.1"/>
</dbReference>
<comment type="pathway">
    <text evidence="12">Cofactor biosynthesis; molybdopterin biosynthesis.</text>
</comment>
<dbReference type="SUPFAM" id="SSF102114">
    <property type="entry name" value="Radical SAM enzymes"/>
    <property type="match status" value="1"/>
</dbReference>
<dbReference type="NCBIfam" id="TIGR02666">
    <property type="entry name" value="moaA"/>
    <property type="match status" value="1"/>
</dbReference>
<feature type="binding site" evidence="12">
    <location>
        <position position="27"/>
    </location>
    <ligand>
        <name>[4Fe-4S] cluster</name>
        <dbReference type="ChEBI" id="CHEBI:49883"/>
        <label>1</label>
        <note>4Fe-4S-S-AdoMet</note>
    </ligand>
</feature>
<dbReference type="Pfam" id="PF06463">
    <property type="entry name" value="Mob_synth_C"/>
    <property type="match status" value="1"/>
</dbReference>
<dbReference type="SFLD" id="SFLDS00029">
    <property type="entry name" value="Radical_SAM"/>
    <property type="match status" value="1"/>
</dbReference>
<reference evidence="14 15" key="1">
    <citation type="journal article" date="2015" name="J. Biotechnol.">
        <title>Complete genome sequence of a malodorant-producing acetogen, Clostridium scatologenes ATCC 25775(T).</title>
        <authorList>
            <person name="Zhu Z."/>
            <person name="Guo T."/>
            <person name="Zheng H."/>
            <person name="Song T."/>
            <person name="Ouyang P."/>
            <person name="Xie J."/>
        </authorList>
    </citation>
    <scope>NUCLEOTIDE SEQUENCE [LARGE SCALE GENOMIC DNA]</scope>
    <source>
        <strain evidence="14 15">ATCC 25775</strain>
    </source>
</reference>
<keyword evidence="7 12" id="KW-0411">Iron-sulfur</keyword>
<dbReference type="PANTHER" id="PTHR22960:SF0">
    <property type="entry name" value="MOLYBDENUM COFACTOR BIOSYNTHESIS PROTEIN 1"/>
    <property type="match status" value="1"/>
</dbReference>
<feature type="binding site" evidence="12">
    <location>
        <position position="26"/>
    </location>
    <ligand>
        <name>S-adenosyl-L-methionine</name>
        <dbReference type="ChEBI" id="CHEBI:59789"/>
    </ligand>
</feature>
<proteinExistence type="inferred from homology"/>
<dbReference type="InterPro" id="IPR013785">
    <property type="entry name" value="Aldolase_TIM"/>
</dbReference>
<comment type="subunit">
    <text evidence="12">Monomer and homodimer.</text>
</comment>
<dbReference type="HAMAP" id="MF_01225_B">
    <property type="entry name" value="MoaA_B"/>
    <property type="match status" value="1"/>
</dbReference>
<feature type="binding site" evidence="12">
    <location>
        <position position="20"/>
    </location>
    <ligand>
        <name>[4Fe-4S] cluster</name>
        <dbReference type="ChEBI" id="CHEBI:49883"/>
        <label>1</label>
        <note>4Fe-4S-S-AdoMet</note>
    </ligand>
</feature>
<dbReference type="Gene3D" id="3.20.20.70">
    <property type="entry name" value="Aldolase class I"/>
    <property type="match status" value="1"/>
</dbReference>
<feature type="binding site" evidence="12">
    <location>
        <position position="24"/>
    </location>
    <ligand>
        <name>[4Fe-4S] cluster</name>
        <dbReference type="ChEBI" id="CHEBI:49883"/>
        <label>1</label>
        <note>4Fe-4S-S-AdoMet</note>
    </ligand>
</feature>
<dbReference type="InterPro" id="IPR000385">
    <property type="entry name" value="MoaA_NifB_PqqE_Fe-S-bd_CS"/>
</dbReference>
<dbReference type="GO" id="GO:0006777">
    <property type="term" value="P:Mo-molybdopterin cofactor biosynthetic process"/>
    <property type="evidence" value="ECO:0007669"/>
    <property type="project" value="UniProtKB-UniRule"/>
</dbReference>
<dbReference type="Pfam" id="PF04055">
    <property type="entry name" value="Radical_SAM"/>
    <property type="match status" value="1"/>
</dbReference>
<dbReference type="InterPro" id="IPR013483">
    <property type="entry name" value="MoaA"/>
</dbReference>
<comment type="cofactor">
    <cofactor evidence="12">
        <name>[4Fe-4S] cluster</name>
        <dbReference type="ChEBI" id="CHEBI:49883"/>
    </cofactor>
    <text evidence="12">Binds 2 [4Fe-4S] clusters. Binds 1 [4Fe-4S] cluster coordinated with 3 cysteines and an exchangeable S-adenosyl-L-methionine and 1 [4Fe-4S] cluster coordinated with 3 cysteines and the GTP-derived substrate.</text>
</comment>
<evidence type="ECO:0000256" key="12">
    <source>
        <dbReference type="HAMAP-Rule" id="MF_01225"/>
    </source>
</evidence>
<evidence type="ECO:0000313" key="14">
    <source>
        <dbReference type="EMBL" id="AKA70713.1"/>
    </source>
</evidence>
<dbReference type="SFLD" id="SFLDG01386">
    <property type="entry name" value="main_SPASM_domain-containing"/>
    <property type="match status" value="1"/>
</dbReference>
<feature type="binding site" evidence="12">
    <location>
        <position position="67"/>
    </location>
    <ligand>
        <name>S-adenosyl-L-methionine</name>
        <dbReference type="ChEBI" id="CHEBI:59789"/>
    </ligand>
</feature>
<evidence type="ECO:0000256" key="7">
    <source>
        <dbReference type="ARBA" id="ARBA00023014"/>
    </source>
</evidence>
<dbReference type="STRING" id="1548.CSCA_3588"/>
<dbReference type="GO" id="GO:0061799">
    <property type="term" value="F:cyclic pyranopterin monophosphate synthase activity"/>
    <property type="evidence" value="ECO:0007669"/>
    <property type="project" value="TreeGrafter"/>
</dbReference>
<evidence type="ECO:0000256" key="5">
    <source>
        <dbReference type="ARBA" id="ARBA00022741"/>
    </source>
</evidence>
<dbReference type="PANTHER" id="PTHR22960">
    <property type="entry name" value="MOLYBDOPTERIN COFACTOR SYNTHESIS PROTEIN A"/>
    <property type="match status" value="1"/>
</dbReference>
<organism evidence="14 15">
    <name type="scientific">Clostridium scatologenes</name>
    <dbReference type="NCBI Taxonomy" id="1548"/>
    <lineage>
        <taxon>Bacteria</taxon>
        <taxon>Bacillati</taxon>
        <taxon>Bacillota</taxon>
        <taxon>Clostridia</taxon>
        <taxon>Eubacteriales</taxon>
        <taxon>Clostridiaceae</taxon>
        <taxon>Clostridium</taxon>
    </lineage>
</organism>
<dbReference type="SFLD" id="SFLDG01067">
    <property type="entry name" value="SPASM/twitch_domain_containing"/>
    <property type="match status" value="1"/>
</dbReference>
<dbReference type="GO" id="GO:0051539">
    <property type="term" value="F:4 iron, 4 sulfur cluster binding"/>
    <property type="evidence" value="ECO:0007669"/>
    <property type="project" value="UniProtKB-UniRule"/>
</dbReference>
<feature type="binding site" evidence="12">
    <location>
        <position position="188"/>
    </location>
    <ligand>
        <name>S-adenosyl-L-methionine</name>
        <dbReference type="ChEBI" id="CHEBI:59789"/>
    </ligand>
</feature>
<feature type="binding site" evidence="12">
    <location>
        <position position="13"/>
    </location>
    <ligand>
        <name>GTP</name>
        <dbReference type="ChEBI" id="CHEBI:37565"/>
    </ligand>
</feature>
<dbReference type="InterPro" id="IPR040064">
    <property type="entry name" value="MoaA-like"/>
</dbReference>
<comment type="function">
    <text evidence="12">Catalyzes the cyclization of GTP to (8S)-3',8-cyclo-7,8-dihydroguanosine 5'-triphosphate.</text>
</comment>
<dbReference type="Proteomes" id="UP000033115">
    <property type="component" value="Chromosome"/>
</dbReference>
<name>A0A0E3M7S7_CLOSL</name>